<accession>A0ACC1NMS9</accession>
<comment type="caution">
    <text evidence="1">The sequence shown here is derived from an EMBL/GenBank/DDBJ whole genome shotgun (WGS) entry which is preliminary data.</text>
</comment>
<protein>
    <submittedName>
        <fullName evidence="1">Uncharacterized protein</fullName>
    </submittedName>
</protein>
<evidence type="ECO:0000313" key="2">
    <source>
        <dbReference type="Proteomes" id="UP001143910"/>
    </source>
</evidence>
<dbReference type="EMBL" id="JANJQO010000214">
    <property type="protein sequence ID" value="KAJ2980245.1"/>
    <property type="molecule type" value="Genomic_DNA"/>
</dbReference>
<name>A0ACC1NMS9_9HYPO</name>
<gene>
    <name evidence="1" type="ORF">NQ176_g2757</name>
</gene>
<keyword evidence="2" id="KW-1185">Reference proteome</keyword>
<dbReference type="Proteomes" id="UP001143910">
    <property type="component" value="Unassembled WGS sequence"/>
</dbReference>
<proteinExistence type="predicted"/>
<reference evidence="1" key="1">
    <citation type="submission" date="2022-08" db="EMBL/GenBank/DDBJ databases">
        <title>Genome Sequence of Lecanicillium fungicola.</title>
        <authorList>
            <person name="Buettner E."/>
        </authorList>
    </citation>
    <scope>NUCLEOTIDE SEQUENCE</scope>
    <source>
        <strain evidence="1">Babe33</strain>
    </source>
</reference>
<sequence length="1897" mass="206024">MSDNSFGPRLTGHFDFTLYFEHTLFHIVPAVVIILATPYYIHKIFRGTSIVRPGVLLCAKLVVAAALIGVQATIISLWSASPLEAKVADAAAGMSCASAVCIAIIVFVDHVYFIRPLPFLGFFLTVTILLDIATTITYFNRNSLDVIAGVYTSVPVLKLILLLLVEVSKRSLIRDKELCSSLTDEAFAGFWNRSLLVWVNSILLFGFRHKITADALPGLDADLDSEAMYRDFEHLWSTANKKSKRALLKVCVRLMPWQFSYLVLPRLMTVGFIFSQPFLLQDVVDAVSSQSPSPEVVRGLIIATTLVYVGKAISVTWYTTIRNRIITNVRGVLVAAIYHKSFRLSSAESVQSAAITLMSTDLLGIESLISLAYESWARVLEIGLGVGILAAFSGAAAVFTLIPTIISTVISTRLAHDLAINRGLWNKHIENRVATTSNMLAQMKEVKMIGLAPILAENLQKQAEDEVDISMKDRNAMAGAHTLTALAETVTPVLVIAATMFWTRASEPLSPARFFTTLAFVTIVTNPLSELLRTAPIWATGFASLSRVQDFLCLEEVKDQRQYAVEGSTPGTFSATNVVTLADNTAATSAVNPAPSPTPNATTGGTSLRNRQESSPVVAAVEVMNISVTMDMTGSVLRNVSIGIPIGCTTMIVGKVGCGKSTFLKSLIGQMKLRSGSVSLASKIVAYSAQQPWIRNTTIRDNVIGCRPYRPAIYRRVMYLCALDVDMAQLADGDQTMAGTDGCNLSGGQKQRISLARALYVEADVLVLDDPFSSLDMETSSTIRIRLFGEGGITERGLTTVVMTTSMKQHLVDADAVLLIDDNGRVGLAPSNYADTDSTTTAPITTLPAIQGSAQGLDGDEKFEHEYPAVKPAASGDADHGALEGTQYGDLSLWRYFLGPAGAYSIIWVMAVVCVGALVERLPQIFVKLWLDHNSSSRVFFAGYAVLGLANPVVNYIGSMVFYYLLVGKASKALHQRLVSATTKATFDFIAEEDAGAILNRFGPDTTTATQRLPQWILPTAWIGGLVLIDIGIIAAGASYASPIIPFFLLVIFFVQYFYLRTSRQVRATELDSSKYLVRQFSETSKGLEHIRAFQWEKEFSREFFEILHYTQKPFYLLYCIQQWLETVMNLSTAAGAVGVVSLALNFTHTTSATAMGLALLSLITFSETMGNFIICVVSTETSYTGVARIRAFTDKAPVEMHDGDGSDLPDQWPQNGMIVFNGVSAVYKQHSASPRRALEHVTVAVQPGQTIGLIGRTGSGKSTVLLSLLRLLEYSGSITIDDRELKTVPHDLLRSRIMTITQSGLELMATVRFNIDPFRFTAGPEASPNDDTLAGILRRVGLWTLIARRGGLDAPMSEMKLSHGQRQLFQLARAILQRQVTGSRVLLIDEGTSSMDEVTEQRMNALMNEIFVGFNNAGVPEQRLPRFHRSAMAVLQDDGWEEQRPLLSSGSSVATIVAGEAEVPTTPSDATPSSASSKARLRLIVSALLILLAANLVAVLVDTAMNQLTEGAACRQLHPDVVDWYNDPVCKSLDVQDRLALVMGWEVSSSLIPGLILAIPYGIFIDKYGPRAMMVLVSLGGVITQSSYLADAYLSFFFCNEAQNPSIFDLRWVWGGAFIGSIIGGGSVGWQAMLYTVSNMIATESNSTVSVILGGPIVYWAMRIGPVFTQSLGVFIFVIELALSFTLPGGLVSGAPRKQLNENSDGDKSTWRAISQGFAASKDGLLGFATLIVMLVAVPFASRQLLKTRTAMGKDIWMARAGILSLAIGSLLIGLSRTSGQFIAALIFYMTEICYTPAITSIIAVMAGVDTLGKDRTGSLYISVVFMNNLGGIAAGPIISSLLRVGMGLGGDWVGLPFFFEAALQLITICIVFSIRESRYRDLQRQQEVNGEEECA</sequence>
<evidence type="ECO:0000313" key="1">
    <source>
        <dbReference type="EMBL" id="KAJ2980245.1"/>
    </source>
</evidence>
<organism evidence="1 2">
    <name type="scientific">Zarea fungicola</name>
    <dbReference type="NCBI Taxonomy" id="93591"/>
    <lineage>
        <taxon>Eukaryota</taxon>
        <taxon>Fungi</taxon>
        <taxon>Dikarya</taxon>
        <taxon>Ascomycota</taxon>
        <taxon>Pezizomycotina</taxon>
        <taxon>Sordariomycetes</taxon>
        <taxon>Hypocreomycetidae</taxon>
        <taxon>Hypocreales</taxon>
        <taxon>Cordycipitaceae</taxon>
        <taxon>Zarea</taxon>
    </lineage>
</organism>